<protein>
    <submittedName>
        <fullName evidence="4">Actin cytoskeleton and mitosis protein</fullName>
    </submittedName>
</protein>
<feature type="region of interest" description="Disordered" evidence="1">
    <location>
        <begin position="1975"/>
        <end position="2078"/>
    </location>
</feature>
<feature type="compositionally biased region" description="Low complexity" evidence="1">
    <location>
        <begin position="1586"/>
        <end position="1595"/>
    </location>
</feature>
<dbReference type="EMBL" id="JAPEUY010000013">
    <property type="protein sequence ID" value="KAJ4367018.1"/>
    <property type="molecule type" value="Genomic_DNA"/>
</dbReference>
<feature type="domain" description="SAC3/GANP/THP3 conserved" evidence="2">
    <location>
        <begin position="726"/>
        <end position="1041"/>
    </location>
</feature>
<dbReference type="PANTHER" id="PTHR12436:SF3">
    <property type="entry name" value="GERMINAL-CENTER ASSOCIATED NUCLEAR PROTEIN"/>
    <property type="match status" value="1"/>
</dbReference>
<feature type="compositionally biased region" description="Acidic residues" evidence="1">
    <location>
        <begin position="2005"/>
        <end position="2037"/>
    </location>
</feature>
<feature type="compositionally biased region" description="Polar residues" evidence="1">
    <location>
        <begin position="1306"/>
        <end position="1335"/>
    </location>
</feature>
<dbReference type="InterPro" id="IPR005062">
    <property type="entry name" value="SAC3/GANP/THP3_conserved"/>
</dbReference>
<dbReference type="GO" id="GO:0006406">
    <property type="term" value="P:mRNA export from nucleus"/>
    <property type="evidence" value="ECO:0007669"/>
    <property type="project" value="TreeGrafter"/>
</dbReference>
<dbReference type="InterPro" id="IPR047092">
    <property type="entry name" value="AFUB_07903/YDR124W-like_hel"/>
</dbReference>
<feature type="compositionally biased region" description="Basic and acidic residues" evidence="1">
    <location>
        <begin position="1701"/>
        <end position="1738"/>
    </location>
</feature>
<sequence>MKTDEFGPDPWIAVNIRDSGRESKAKPASSVTATVKKDQAEDDVALPTPIAATVPLGKIVTADGRELPYYHEIPGFVYQPLPGFEHCFKPRDLSQGTPSTRGAPDSSQTCTRSQESQPAESQQHAAYTERIHQSRQFQGTSARSLYSGSGRSAGSKPQRRRTLKRSRSGVRSIRQYTPTEYSSDEEDDDVDDDRDVKVATEQSFSFYIGDIGELKRFFRRRFDELTTRPLRTIVTAWIKQLEPRRLGGYGKYHKQLPSEQPPGCTPPWWPEDVPYNEPSHLSKGHLQILAVDVMLQHRKIDEVKRKGSWVTKLRQAAQCAIEMTTSELFSSSKRTEFSEKMKERALEFILPSLFDVAQSYEDHLAQYDLYEGTGHTDPGEGRHVTWHAASKPPRSVSQRKRVRRSRVPLSTRVEHHDEESADETEVDDAVSNSFLRRGQVTAGKNTRASEGPKSDDSKSEKTNDAGAPRQQVPVEPTPTATMFPLTQAFPKQEPHPDSSRPTPNTSFNQTMNDLQLNETMSMDMDVKGGDATQYQDPTLFRNMFPFSQPMQYSSSHPGYVFQPQGNASPFSNSTQSSFASGTTSGFASPFPMFHAPYSPQVGNPVFGATISSNNSNGFPYQYEGVFPATPMPHANASFDGLPGGFNVGGQVSISINKTSRNTLASNPTGAQNSTPYPQADYNQRLVHIRKERPAIREQFIRDRLMNPEGQMRLEDSVKIIGICTDMCPEFERVRRIVENDVKPPECTPETEHLTRAHRLPDESRMVKAYARPAAGMDVELVSDIRSPATCLKTVDYLMRRLDGDEFQFLQSWIWDRTRAVRKDLRTQAIEKRPDINILLTCLERTARFHLVSMHQMARSTKEDYSHQQDFEQLNQTLMSLRERYTDNRRANIPSENEAEFEAYRLILAPKFANSNLENDLHFMSNHLRHNSRVKTAIDINQLLKSILDKKSTNFIQCKANWRSLWDLIKSPKVSYLMACAAEVSFNRVRYVVLDSLWRVYRQGNSNKTVVVADWTTDKLKDLLGFDTDKEAVKLCEHFGFVFGRDDTTGQTFLDVSQMGFVQGILGTPSEELSPQSFSARLVESKRHDRAFSAIIQGLSVCEATLKRLIINKRVDTLTPEEEEAMNSLFVPEASSAGANPMGKAPVASALLTGTPLNPFSSPFEPAGNPGVATNTFPSSFQPAGNPGVAKNPFSSPFQPAGSPAVATNPFLKTTSQTQSNHAAAGLTATSIQPGVFDASKNSILFAPSGSGSSIPASNAPTNPFLAKQNTPQTPTPTNPFLMKETAPQPPQSNPFTKFAAPKPEQSVATTTPQPSSAFTFSTQKSNETSALSFTPSGPPPQENAVSQDAERQKTEQKQREAAERQQKEEEARRRAQEAQRARVAQEAEQRRKQAEAEAEQQRQRQMQLDRERQAREEQARRNLEAQQRQAQEEEARRARIRKRESALHSLTEDALLDPEEGLLMQYVEHDIGNMVKEALREEVWRKKRILANKMYDRRQTELKRAALAKIFAHVAKKKKAVQVRERRRRLKAERAQMAIMEEEDKEKQDEVEMSSAPTDLVATKTLSNGDSTFRRPDNQNNAGLTPQRPAAPANGRRARRTEERRKERLSHQGGASEKVPNSNDATRNAAKETATAPVKVTNGNVALAGYSEAHQRAMQRSTAPIDRTETDWFKLRAMGIDPSKHRKRSFDSSSEEEEEAKAEVKRAKLSPSRREPPKAELVKDKLPQIEPPKNDNRELPPATRMTTAEQQLARFRAIKQAFKKSATSPPQLPNGTMSVNGGSSFDGTSSNLIVKARELTIKSPMSEAPLINIQHDFGRSAPFLGLSASTTTRPTSGSSAGATNIDLPAYYHRSSRFVPRHLYGKGSEAVLAYRESYKKSPSNSVGPASTMQSSPVPTQYDYVPQHGYSQEEYTQQQFSERGSNDLEVINVDAEDENAILTDEEGHEEHEEEYEEEHVAYSGNVPSYMRRGMHYPVDQASEMADTEEDEEDVEEGYYKQGHSYAADEEVLEDYDEYSGEDEQDDEDDDMEEDEEEDGGPSQQHFAQPAAHGFARPTMMQPQQNKQPGATEEDAIELSD</sequence>
<reference evidence="4" key="1">
    <citation type="submission" date="2022-10" db="EMBL/GenBank/DDBJ databases">
        <title>Tapping the CABI collections for fungal endophytes: first genome assemblies for Collariella, Neodidymelliopsis, Ascochyta clinopodiicola, Didymella pomorum, Didymosphaeria variabile, Neocosmospora piperis and Neocucurbitaria cava.</title>
        <authorList>
            <person name="Hill R."/>
        </authorList>
    </citation>
    <scope>NUCLEOTIDE SEQUENCE</scope>
    <source>
        <strain evidence="4">IMI 356814</strain>
    </source>
</reference>
<feature type="compositionally biased region" description="Acidic residues" evidence="1">
    <location>
        <begin position="2069"/>
        <end position="2078"/>
    </location>
</feature>
<feature type="region of interest" description="Disordered" evidence="1">
    <location>
        <begin position="1252"/>
        <end position="1437"/>
    </location>
</feature>
<proteinExistence type="predicted"/>
<dbReference type="Pfam" id="PF03399">
    <property type="entry name" value="SAC3_GANP"/>
    <property type="match status" value="1"/>
</dbReference>
<comment type="caution">
    <text evidence="4">The sequence shown here is derived from an EMBL/GenBank/DDBJ whole genome shotgun (WGS) entry which is preliminary data.</text>
</comment>
<dbReference type="Proteomes" id="UP001140560">
    <property type="component" value="Unassembled WGS sequence"/>
</dbReference>
<gene>
    <name evidence="4" type="primary">SAC3</name>
    <name evidence="4" type="ORF">N0V83_007548</name>
</gene>
<feature type="compositionally biased region" description="Basic residues" evidence="1">
    <location>
        <begin position="397"/>
        <end position="406"/>
    </location>
</feature>
<evidence type="ECO:0000259" key="3">
    <source>
        <dbReference type="Pfam" id="PF11001"/>
    </source>
</evidence>
<feature type="compositionally biased region" description="Acidic residues" evidence="1">
    <location>
        <begin position="419"/>
        <end position="428"/>
    </location>
</feature>
<feature type="domain" description="Subtelomeric hrmA-associated cluster protein AFUB-079030/YDR124W-like helical bundle" evidence="3">
    <location>
        <begin position="208"/>
        <end position="357"/>
    </location>
</feature>
<evidence type="ECO:0000313" key="4">
    <source>
        <dbReference type="EMBL" id="KAJ4367018.1"/>
    </source>
</evidence>
<feature type="region of interest" description="Disordered" evidence="1">
    <location>
        <begin position="1539"/>
        <end position="1637"/>
    </location>
</feature>
<dbReference type="InterPro" id="IPR045107">
    <property type="entry name" value="SAC3/GANP/THP3"/>
</dbReference>
<dbReference type="Gene3D" id="1.25.40.990">
    <property type="match status" value="1"/>
</dbReference>
<dbReference type="Pfam" id="PF11001">
    <property type="entry name" value="AFUB_07903_YDR124W_hel"/>
    <property type="match status" value="1"/>
</dbReference>
<dbReference type="OrthoDB" id="264795at2759"/>
<dbReference type="PANTHER" id="PTHR12436">
    <property type="entry name" value="80 KDA MCM3-ASSOCIATED PROTEIN"/>
    <property type="match status" value="1"/>
</dbReference>
<keyword evidence="5" id="KW-1185">Reference proteome</keyword>
<feature type="compositionally biased region" description="Acidic residues" evidence="1">
    <location>
        <begin position="182"/>
        <end position="193"/>
    </location>
</feature>
<feature type="compositionally biased region" description="Polar residues" evidence="1">
    <location>
        <begin position="1765"/>
        <end position="1783"/>
    </location>
</feature>
<name>A0A9W8Y4H7_9PLEO</name>
<evidence type="ECO:0000313" key="5">
    <source>
        <dbReference type="Proteomes" id="UP001140560"/>
    </source>
</evidence>
<feature type="compositionally biased region" description="Basic and acidic residues" evidence="1">
    <location>
        <begin position="1348"/>
        <end position="1423"/>
    </location>
</feature>
<feature type="compositionally biased region" description="Acidic residues" evidence="1">
    <location>
        <begin position="1983"/>
        <end position="1994"/>
    </location>
</feature>
<accession>A0A9W8Y4H7</accession>
<feature type="compositionally biased region" description="Polar residues" evidence="1">
    <location>
        <begin position="94"/>
        <end position="125"/>
    </location>
</feature>
<feature type="compositionally biased region" description="Basic and acidic residues" evidence="1">
    <location>
        <begin position="1600"/>
        <end position="1610"/>
    </location>
</feature>
<organism evidence="4 5">
    <name type="scientific">Neocucurbitaria cava</name>
    <dbReference type="NCBI Taxonomy" id="798079"/>
    <lineage>
        <taxon>Eukaryota</taxon>
        <taxon>Fungi</taxon>
        <taxon>Dikarya</taxon>
        <taxon>Ascomycota</taxon>
        <taxon>Pezizomycotina</taxon>
        <taxon>Dothideomycetes</taxon>
        <taxon>Pleosporomycetidae</taxon>
        <taxon>Pleosporales</taxon>
        <taxon>Pleosporineae</taxon>
        <taxon>Cucurbitariaceae</taxon>
        <taxon>Neocucurbitaria</taxon>
    </lineage>
</organism>
<feature type="region of interest" description="Disordered" evidence="1">
    <location>
        <begin position="1683"/>
        <end position="1742"/>
    </location>
</feature>
<dbReference type="GO" id="GO:0005737">
    <property type="term" value="C:cytoplasm"/>
    <property type="evidence" value="ECO:0007669"/>
    <property type="project" value="TreeGrafter"/>
</dbReference>
<dbReference type="GO" id="GO:0070390">
    <property type="term" value="C:transcription export complex 2"/>
    <property type="evidence" value="ECO:0007669"/>
    <property type="project" value="TreeGrafter"/>
</dbReference>
<feature type="compositionally biased region" description="Basic residues" evidence="1">
    <location>
        <begin position="157"/>
        <end position="168"/>
    </location>
</feature>
<feature type="region of interest" description="Disordered" evidence="1">
    <location>
        <begin position="375"/>
        <end position="509"/>
    </location>
</feature>
<evidence type="ECO:0000256" key="1">
    <source>
        <dbReference type="SAM" id="MobiDB-lite"/>
    </source>
</evidence>
<dbReference type="CDD" id="cd06503">
    <property type="entry name" value="ATP-synt_Fo_b"/>
    <property type="match status" value="1"/>
</dbReference>
<feature type="compositionally biased region" description="Polar residues" evidence="1">
    <location>
        <begin position="499"/>
        <end position="509"/>
    </location>
</feature>
<feature type="compositionally biased region" description="Basic and acidic residues" evidence="1">
    <location>
        <begin position="450"/>
        <end position="463"/>
    </location>
</feature>
<evidence type="ECO:0000259" key="2">
    <source>
        <dbReference type="Pfam" id="PF03399"/>
    </source>
</evidence>
<feature type="region of interest" description="Disordered" evidence="1">
    <location>
        <begin position="1764"/>
        <end position="1783"/>
    </location>
</feature>
<feature type="compositionally biased region" description="Polar residues" evidence="1">
    <location>
        <begin position="134"/>
        <end position="152"/>
    </location>
</feature>
<feature type="region of interest" description="Disordered" evidence="1">
    <location>
        <begin position="89"/>
        <end position="193"/>
    </location>
</feature>